<dbReference type="Proteomes" id="UP000003844">
    <property type="component" value="Unassembled WGS sequence"/>
</dbReference>
<organism evidence="2 3">
    <name type="scientific">Gillisia limnaea (strain DSM 15749 / LMG 21470 / R-8282)</name>
    <dbReference type="NCBI Taxonomy" id="865937"/>
    <lineage>
        <taxon>Bacteria</taxon>
        <taxon>Pseudomonadati</taxon>
        <taxon>Bacteroidota</taxon>
        <taxon>Flavobacteriia</taxon>
        <taxon>Flavobacteriales</taxon>
        <taxon>Flavobacteriaceae</taxon>
        <taxon>Gillisia</taxon>
    </lineage>
</organism>
<dbReference type="InterPro" id="IPR035923">
    <property type="entry name" value="TT1751-like_sf"/>
</dbReference>
<proteinExistence type="predicted"/>
<dbReference type="SUPFAM" id="SSF103247">
    <property type="entry name" value="TT1751-like"/>
    <property type="match status" value="2"/>
</dbReference>
<keyword evidence="3" id="KW-1185">Reference proteome</keyword>
<reference evidence="3" key="1">
    <citation type="journal article" date="2012" name="Stand. Genomic Sci.">
        <title>Genome sequence of the Antarctic rhodopsins-containing flavobacterium Gillisia limnaea type strain (R-8282(T)).</title>
        <authorList>
            <person name="Riedel T."/>
            <person name="Held B."/>
            <person name="Nolan M."/>
            <person name="Lucas S."/>
            <person name="Lapidus A."/>
            <person name="Tice H."/>
            <person name="Del Rio T.G."/>
            <person name="Cheng J.F."/>
            <person name="Han C."/>
            <person name="Tapia R."/>
            <person name="Goodwin L.A."/>
            <person name="Pitluck S."/>
            <person name="Liolios K."/>
            <person name="Mavromatis K."/>
            <person name="Pagani I."/>
            <person name="Ivanova N."/>
            <person name="Mikhailova N."/>
            <person name="Pati A."/>
            <person name="Chen A."/>
            <person name="Palaniappan K."/>
            <person name="Land M."/>
            <person name="Rohde M."/>
            <person name="Tindall B.J."/>
            <person name="Detter J.C."/>
            <person name="Goker M."/>
            <person name="Bristow J."/>
            <person name="Eisen J.A."/>
            <person name="Markowitz V."/>
            <person name="Hugenholtz P."/>
            <person name="Kyrpides N.C."/>
            <person name="Klenk H.P."/>
            <person name="Woyke T."/>
        </authorList>
    </citation>
    <scope>NUCLEOTIDE SEQUENCE [LARGE SCALE GENOMIC DNA]</scope>
    <source>
        <strain evidence="3">DSM 15749 / LMG 21470 / R-8282</strain>
    </source>
</reference>
<dbReference type="AlphaFoldDB" id="H2BWE5"/>
<dbReference type="InterPro" id="IPR005180">
    <property type="entry name" value="DUF302"/>
</dbReference>
<feature type="domain" description="DUF302" evidence="1">
    <location>
        <begin position="67"/>
        <end position="126"/>
    </location>
</feature>
<gene>
    <name evidence="2" type="ORF">Gilli_1218</name>
</gene>
<accession>H2BWE5</accession>
<protein>
    <recommendedName>
        <fullName evidence="1">DUF302 domain-containing protein</fullName>
    </recommendedName>
</protein>
<dbReference type="STRING" id="865937.Gilli_1218"/>
<evidence type="ECO:0000313" key="2">
    <source>
        <dbReference type="EMBL" id="EHQ01888.1"/>
    </source>
</evidence>
<dbReference type="Gene3D" id="3.30.310.70">
    <property type="entry name" value="TT1751-like domain"/>
    <property type="match status" value="2"/>
</dbReference>
<dbReference type="EMBL" id="JH594606">
    <property type="protein sequence ID" value="EHQ01888.1"/>
    <property type="molecule type" value="Genomic_DNA"/>
</dbReference>
<evidence type="ECO:0000313" key="3">
    <source>
        <dbReference type="Proteomes" id="UP000003844"/>
    </source>
</evidence>
<name>H2BWE5_GILLR</name>
<dbReference type="PANTHER" id="PTHR38342">
    <property type="entry name" value="SLR5037 PROTEIN"/>
    <property type="match status" value="1"/>
</dbReference>
<feature type="domain" description="DUF302" evidence="1">
    <location>
        <begin position="208"/>
        <end position="270"/>
    </location>
</feature>
<evidence type="ECO:0000259" key="1">
    <source>
        <dbReference type="Pfam" id="PF03625"/>
    </source>
</evidence>
<dbReference type="eggNOG" id="COG3439">
    <property type="taxonomic scope" value="Bacteria"/>
</dbReference>
<dbReference type="HOGENOM" id="CLU_914380_0_0_10"/>
<dbReference type="CDD" id="cd14797">
    <property type="entry name" value="DUF302"/>
    <property type="match status" value="2"/>
</dbReference>
<sequence length="303" mass="32834">MVLLLSFFWIFLGCAGDEPGDVILPAEVLEIPGTLYSPSANNFEGTYANFIAALDANEAISIIAEVDHTANSISVGRVLNPTRTVFFGNPVLGTPLMQENQLVGLDLPQKVLFFENEDGVVYAVYNSAKYLESRYELQGVTTLGQISNALSNLVKAATNAGIKSAANINADPEEGIITKISNEDFESTYSNLRNAILDNENLQIVAELDHRENAASVDLELRPTRVIIFGNPNLGTPLMQSSQSTGLDLPQKILVWEDADGTVNISYNNPEYLQERHSISGNETVLLQITEALNALSETAAGN</sequence>
<dbReference type="Pfam" id="PF03625">
    <property type="entry name" value="DUF302"/>
    <property type="match status" value="2"/>
</dbReference>
<dbReference type="PANTHER" id="PTHR38342:SF2">
    <property type="entry name" value="INNER MEMBRANE OR EXPORTED"/>
    <property type="match status" value="1"/>
</dbReference>